<dbReference type="PROSITE" id="PS00819">
    <property type="entry name" value="DPS_2"/>
    <property type="match status" value="1"/>
</dbReference>
<dbReference type="AlphaFoldDB" id="A0A9X9XBZ0"/>
<dbReference type="CDD" id="cd01043">
    <property type="entry name" value="DPS"/>
    <property type="match status" value="1"/>
</dbReference>
<organism evidence="5 6">
    <name type="scientific">Neoroseomonas eburnea</name>
    <dbReference type="NCBI Taxonomy" id="1346889"/>
    <lineage>
        <taxon>Bacteria</taxon>
        <taxon>Pseudomonadati</taxon>
        <taxon>Pseudomonadota</taxon>
        <taxon>Alphaproteobacteria</taxon>
        <taxon>Acetobacterales</taxon>
        <taxon>Acetobacteraceae</taxon>
        <taxon>Neoroseomonas</taxon>
    </lineage>
</organism>
<dbReference type="InterPro" id="IPR008331">
    <property type="entry name" value="Ferritin_DPS_dom"/>
</dbReference>
<dbReference type="InterPro" id="IPR023188">
    <property type="entry name" value="DPS_DNA-bd_CS"/>
</dbReference>
<evidence type="ECO:0000259" key="4">
    <source>
        <dbReference type="Pfam" id="PF00210"/>
    </source>
</evidence>
<dbReference type="PANTHER" id="PTHR42932">
    <property type="entry name" value="GENERAL STRESS PROTEIN 20U"/>
    <property type="match status" value="1"/>
</dbReference>
<evidence type="ECO:0000256" key="2">
    <source>
        <dbReference type="RuleBase" id="RU003875"/>
    </source>
</evidence>
<protein>
    <submittedName>
        <fullName evidence="5">DNA starvation/stationary phase protection protein</fullName>
    </submittedName>
</protein>
<keyword evidence="3" id="KW-1133">Transmembrane helix</keyword>
<dbReference type="PANTHER" id="PTHR42932:SF3">
    <property type="entry name" value="DNA PROTECTION DURING STARVATION PROTEIN"/>
    <property type="match status" value="1"/>
</dbReference>
<dbReference type="Proteomes" id="UP001138709">
    <property type="component" value="Unassembled WGS sequence"/>
</dbReference>
<dbReference type="PIRSF" id="PIRSF005900">
    <property type="entry name" value="Dps"/>
    <property type="match status" value="1"/>
</dbReference>
<reference evidence="5" key="2">
    <citation type="journal article" date="2021" name="Syst. Appl. Microbiol.">
        <title>Roseomonas hellenica sp. nov., isolated from roots of wild-growing Alkanna tinctoria.</title>
        <authorList>
            <person name="Rat A."/>
            <person name="Naranjo H.D."/>
            <person name="Lebbe L."/>
            <person name="Cnockaert M."/>
            <person name="Krigas N."/>
            <person name="Grigoriadou K."/>
            <person name="Maloupa E."/>
            <person name="Willems A."/>
        </authorList>
    </citation>
    <scope>NUCLEOTIDE SEQUENCE</scope>
    <source>
        <strain evidence="5">LMG 31228</strain>
    </source>
</reference>
<evidence type="ECO:0000256" key="3">
    <source>
        <dbReference type="SAM" id="Phobius"/>
    </source>
</evidence>
<evidence type="ECO:0000313" key="6">
    <source>
        <dbReference type="Proteomes" id="UP001138709"/>
    </source>
</evidence>
<dbReference type="Pfam" id="PF00210">
    <property type="entry name" value="Ferritin"/>
    <property type="match status" value="1"/>
</dbReference>
<keyword evidence="3" id="KW-0812">Transmembrane</keyword>
<dbReference type="SUPFAM" id="SSF47240">
    <property type="entry name" value="Ferritin-like"/>
    <property type="match status" value="1"/>
</dbReference>
<dbReference type="InterPro" id="IPR002177">
    <property type="entry name" value="DPS_DNA-bd"/>
</dbReference>
<comment type="similarity">
    <text evidence="1 2">Belongs to the Dps family.</text>
</comment>
<feature type="transmembrane region" description="Helical" evidence="3">
    <location>
        <begin position="12"/>
        <end position="30"/>
    </location>
</feature>
<proteinExistence type="inferred from homology"/>
<sequence>MSSTQIPNDDRARVAAALSGVLADTFLLYVKVHGFHWNARGPRFRMLHLMFEDQYNELWSALDPIAERIRALGQPAPGTLQAYAALSSLPETAGMPSASEMIQAALSGHEHVARRAAEALRVAEAAQDVVTADVLTERIGSHEKTAWMLRALLEDGEATA</sequence>
<dbReference type="RefSeq" id="WP_211846760.1">
    <property type="nucleotide sequence ID" value="NZ_JAAEDL010000010.1"/>
</dbReference>
<evidence type="ECO:0000313" key="5">
    <source>
        <dbReference type="EMBL" id="MBR0681226.1"/>
    </source>
</evidence>
<keyword evidence="3" id="KW-0472">Membrane</keyword>
<keyword evidence="6" id="KW-1185">Reference proteome</keyword>
<dbReference type="GO" id="GO:0008199">
    <property type="term" value="F:ferric iron binding"/>
    <property type="evidence" value="ECO:0007669"/>
    <property type="project" value="InterPro"/>
</dbReference>
<dbReference type="EMBL" id="JAAEDL010000010">
    <property type="protein sequence ID" value="MBR0681226.1"/>
    <property type="molecule type" value="Genomic_DNA"/>
</dbReference>
<name>A0A9X9XBZ0_9PROT</name>
<dbReference type="InterPro" id="IPR012347">
    <property type="entry name" value="Ferritin-like"/>
</dbReference>
<feature type="domain" description="Ferritin/DPS" evidence="4">
    <location>
        <begin position="16"/>
        <end position="157"/>
    </location>
</feature>
<dbReference type="InterPro" id="IPR009078">
    <property type="entry name" value="Ferritin-like_SF"/>
</dbReference>
<comment type="caution">
    <text evidence="5">The sequence shown here is derived from an EMBL/GenBank/DDBJ whole genome shotgun (WGS) entry which is preliminary data.</text>
</comment>
<dbReference type="Gene3D" id="1.20.1260.10">
    <property type="match status" value="1"/>
</dbReference>
<gene>
    <name evidence="5" type="ORF">GXW74_12090</name>
</gene>
<dbReference type="GO" id="GO:0016722">
    <property type="term" value="F:oxidoreductase activity, acting on metal ions"/>
    <property type="evidence" value="ECO:0007669"/>
    <property type="project" value="InterPro"/>
</dbReference>
<dbReference type="PRINTS" id="PR01346">
    <property type="entry name" value="HELNAPAPROT"/>
</dbReference>
<reference evidence="5" key="1">
    <citation type="submission" date="2020-01" db="EMBL/GenBank/DDBJ databases">
        <authorList>
            <person name="Rat A."/>
        </authorList>
    </citation>
    <scope>NUCLEOTIDE SEQUENCE</scope>
    <source>
        <strain evidence="5">LMG 31228</strain>
    </source>
</reference>
<accession>A0A9X9XBZ0</accession>
<evidence type="ECO:0000256" key="1">
    <source>
        <dbReference type="ARBA" id="ARBA00009497"/>
    </source>
</evidence>